<keyword evidence="3" id="KW-1185">Reference proteome</keyword>
<evidence type="ECO:0000256" key="1">
    <source>
        <dbReference type="SAM" id="MobiDB-lite"/>
    </source>
</evidence>
<feature type="region of interest" description="Disordered" evidence="1">
    <location>
        <begin position="1"/>
        <end position="21"/>
    </location>
</feature>
<dbReference type="Proteomes" id="UP000184287">
    <property type="component" value="Unassembled WGS sequence"/>
</dbReference>
<proteinExistence type="predicted"/>
<accession>A0A1M5JLQ8</accession>
<sequence>MNKKSDVSLSRGQMKNIMGGTIQPNDDLKECPFCSESIDGPPVLCLRWRCPDDPIRVEPNL</sequence>
<gene>
    <name evidence="2" type="ORF">SAMN04488522_105418</name>
</gene>
<protein>
    <submittedName>
        <fullName evidence="2">Uncharacterized protein</fullName>
    </submittedName>
</protein>
<organism evidence="2 3">
    <name type="scientific">Pedobacter caeni</name>
    <dbReference type="NCBI Taxonomy" id="288992"/>
    <lineage>
        <taxon>Bacteria</taxon>
        <taxon>Pseudomonadati</taxon>
        <taxon>Bacteroidota</taxon>
        <taxon>Sphingobacteriia</taxon>
        <taxon>Sphingobacteriales</taxon>
        <taxon>Sphingobacteriaceae</taxon>
        <taxon>Pedobacter</taxon>
    </lineage>
</organism>
<dbReference type="AlphaFoldDB" id="A0A1M5JLQ8"/>
<dbReference type="STRING" id="288992.SAMN04488522_105418"/>
<name>A0A1M5JLQ8_9SPHI</name>
<evidence type="ECO:0000313" key="3">
    <source>
        <dbReference type="Proteomes" id="UP000184287"/>
    </source>
</evidence>
<evidence type="ECO:0000313" key="2">
    <source>
        <dbReference type="EMBL" id="SHG41504.1"/>
    </source>
</evidence>
<dbReference type="EMBL" id="FQUQ01000005">
    <property type="protein sequence ID" value="SHG41504.1"/>
    <property type="molecule type" value="Genomic_DNA"/>
</dbReference>
<reference evidence="3" key="1">
    <citation type="submission" date="2016-11" db="EMBL/GenBank/DDBJ databases">
        <authorList>
            <person name="Varghese N."/>
            <person name="Submissions S."/>
        </authorList>
    </citation>
    <scope>NUCLEOTIDE SEQUENCE [LARGE SCALE GENOMIC DNA]</scope>
    <source>
        <strain evidence="3">DSM 16990</strain>
    </source>
</reference>